<evidence type="ECO:0000313" key="2">
    <source>
        <dbReference type="Proteomes" id="UP000007305"/>
    </source>
</evidence>
<dbReference type="GeneID" id="4055816"/>
<dbReference type="Proteomes" id="UP000007305">
    <property type="component" value="Mitochondrion"/>
</dbReference>
<proteinExistence type="predicted"/>
<gene>
    <name evidence="1" type="primary">orf130</name>
</gene>
<dbReference type="AlphaFoldDB" id="Q6R9G6"/>
<dbReference type="InParanoid" id="Q6R9G6"/>
<dbReference type="EMBL" id="AY506529">
    <property type="protein sequence ID" value="AAR91106.1"/>
    <property type="molecule type" value="Genomic_DNA"/>
</dbReference>
<dbReference type="HOGENOM" id="CLU_1941173_0_0_1"/>
<accession>Q6R9G6</accession>
<dbReference type="STRING" id="4577.Q6R9G6"/>
<organism evidence="1 2">
    <name type="scientific">Zea mays</name>
    <name type="common">Maize</name>
    <dbReference type="NCBI Taxonomy" id="4577"/>
    <lineage>
        <taxon>Eukaryota</taxon>
        <taxon>Viridiplantae</taxon>
        <taxon>Streptophyta</taxon>
        <taxon>Embryophyta</taxon>
        <taxon>Tracheophyta</taxon>
        <taxon>Spermatophyta</taxon>
        <taxon>Magnoliopsida</taxon>
        <taxon>Liliopsida</taxon>
        <taxon>Poales</taxon>
        <taxon>Poaceae</taxon>
        <taxon>PACMAD clade</taxon>
        <taxon>Panicoideae</taxon>
        <taxon>Andropogonodae</taxon>
        <taxon>Andropogoneae</taxon>
        <taxon>Tripsacinae</taxon>
        <taxon>Zea</taxon>
    </lineage>
</organism>
<geneLocation type="mitochondrion" evidence="1"/>
<name>Q6R9G6_MAIZE</name>
<reference evidence="1 2" key="1">
    <citation type="journal article" date="2004" name="Plant Physiol.">
        <title>Sequence and comparative analysis of the maize NB mitochondrial genome.</title>
        <authorList>
            <person name="Clifton S.W."/>
            <person name="Minx P."/>
            <person name="Fauron C.M.-R."/>
            <person name="Gibson M."/>
            <person name="Allen J.O."/>
            <person name="Sun H."/>
            <person name="Thompson M."/>
            <person name="Barbazuk W.B."/>
            <person name="Kanuganti S."/>
            <person name="Tayloe C."/>
            <person name="Meyer L."/>
            <person name="Wilson R.K."/>
            <person name="Newton K.J."/>
        </authorList>
    </citation>
    <scope>NUCLEOTIDE SEQUENCE</scope>
    <source>
        <strain evidence="2">cv. B37N</strain>
    </source>
</reference>
<dbReference type="PaxDb" id="4577-GRMZM5G827637_P01"/>
<protein>
    <submittedName>
        <fullName evidence="1">Uncharacterized protein orf130</fullName>
    </submittedName>
</protein>
<dbReference type="RefSeq" id="YP_588342.1">
    <property type="nucleotide sequence ID" value="NC_007982.1"/>
</dbReference>
<sequence>MAKSILFQDMDSAGNAIRNPQTNCEYNPKMFQRILLDLQLEGIQSKYYSQFVNQRVDSIPKESWNNLRIDELPLNQFNQEKFLLLGCFVSWFHWRNYPRRAMRGEAGGSRLNPSKSLEGKFIPLVCACII</sequence>
<keyword evidence="2" id="KW-1185">Reference proteome</keyword>
<evidence type="ECO:0000313" key="1">
    <source>
        <dbReference type="EMBL" id="AAR91106.1"/>
    </source>
</evidence>
<keyword evidence="1" id="KW-0496">Mitochondrion</keyword>